<dbReference type="Gene3D" id="1.20.1480.30">
    <property type="entry name" value="Designed four-helix bundle protein"/>
    <property type="match status" value="1"/>
</dbReference>
<dbReference type="OrthoDB" id="4977at2759"/>
<dbReference type="Proteomes" id="UP000076761">
    <property type="component" value="Unassembled WGS sequence"/>
</dbReference>
<evidence type="ECO:0000256" key="1">
    <source>
        <dbReference type="ARBA" id="ARBA00004496"/>
    </source>
</evidence>
<dbReference type="GO" id="GO:0007017">
    <property type="term" value="P:microtubule-based process"/>
    <property type="evidence" value="ECO:0007669"/>
    <property type="project" value="InterPro"/>
</dbReference>
<dbReference type="AlphaFoldDB" id="A0A165NIU1"/>
<proteinExistence type="predicted"/>
<reference evidence="5 6" key="1">
    <citation type="journal article" date="2016" name="Mol. Biol. Evol.">
        <title>Comparative Genomics of Early-Diverging Mushroom-Forming Fungi Provides Insights into the Origins of Lignocellulose Decay Capabilities.</title>
        <authorList>
            <person name="Nagy L.G."/>
            <person name="Riley R."/>
            <person name="Tritt A."/>
            <person name="Adam C."/>
            <person name="Daum C."/>
            <person name="Floudas D."/>
            <person name="Sun H."/>
            <person name="Yadav J.S."/>
            <person name="Pangilinan J."/>
            <person name="Larsson K.H."/>
            <person name="Matsuura K."/>
            <person name="Barry K."/>
            <person name="Labutti K."/>
            <person name="Kuo R."/>
            <person name="Ohm R.A."/>
            <person name="Bhattacharya S.S."/>
            <person name="Shirouzu T."/>
            <person name="Yoshinaga Y."/>
            <person name="Martin F.M."/>
            <person name="Grigoriev I.V."/>
            <person name="Hibbett D.S."/>
        </authorList>
    </citation>
    <scope>NUCLEOTIDE SEQUENCE [LARGE SCALE GENOMIC DNA]</scope>
    <source>
        <strain evidence="5 6">HHB14362 ss-1</strain>
    </source>
</reference>
<feature type="region of interest" description="Disordered" evidence="4">
    <location>
        <begin position="172"/>
        <end position="201"/>
    </location>
</feature>
<feature type="coiled-coil region" evidence="3">
    <location>
        <begin position="335"/>
        <end position="372"/>
    </location>
</feature>
<organism evidence="5 6">
    <name type="scientific">Neolentinus lepideus HHB14362 ss-1</name>
    <dbReference type="NCBI Taxonomy" id="1314782"/>
    <lineage>
        <taxon>Eukaryota</taxon>
        <taxon>Fungi</taxon>
        <taxon>Dikarya</taxon>
        <taxon>Basidiomycota</taxon>
        <taxon>Agaricomycotina</taxon>
        <taxon>Agaricomycetes</taxon>
        <taxon>Gloeophyllales</taxon>
        <taxon>Gloeophyllaceae</taxon>
        <taxon>Neolentinus</taxon>
    </lineage>
</organism>
<feature type="region of interest" description="Disordered" evidence="4">
    <location>
        <begin position="274"/>
        <end position="303"/>
    </location>
</feature>
<feature type="compositionally biased region" description="Basic residues" evidence="4">
    <location>
        <begin position="70"/>
        <end position="81"/>
    </location>
</feature>
<evidence type="ECO:0000256" key="4">
    <source>
        <dbReference type="SAM" id="MobiDB-lite"/>
    </source>
</evidence>
<feature type="compositionally biased region" description="Basic and acidic residues" evidence="4">
    <location>
        <begin position="186"/>
        <end position="200"/>
    </location>
</feature>
<accession>A0A165NIU1</accession>
<evidence type="ECO:0000256" key="3">
    <source>
        <dbReference type="SAM" id="Coils"/>
    </source>
</evidence>
<keyword evidence="3" id="KW-0175">Coiled coil</keyword>
<dbReference type="InParanoid" id="A0A165NIU1"/>
<feature type="region of interest" description="Disordered" evidence="4">
    <location>
        <begin position="1"/>
        <end position="144"/>
    </location>
</feature>
<dbReference type="STRING" id="1314782.A0A165NIU1"/>
<evidence type="ECO:0008006" key="7">
    <source>
        <dbReference type="Google" id="ProtNLM"/>
    </source>
</evidence>
<dbReference type="GO" id="GO:0005869">
    <property type="term" value="C:dynactin complex"/>
    <property type="evidence" value="ECO:0007669"/>
    <property type="project" value="InterPro"/>
</dbReference>
<feature type="compositionally biased region" description="Acidic residues" evidence="4">
    <location>
        <begin position="176"/>
        <end position="185"/>
    </location>
</feature>
<sequence length="411" mass="45885">MNVNKYASLPDIDTAPDVYETEDVFPTTAAKGESSDEEAPSRPPPRTKGADGNLELDSSNLIGAEEASRRFRKAERRRGKQDHRYTYPPSPTSDTPPAKSKSLSYRDRLRLLQSELTALESELSDPSNPRLHKEREEEQVDPGELIRGLVDVKGRLEKISKVKEGRGRLVEAILHDDDDDEEEGEKDGKSEKEKEKEKRSLGMKNVAEMDKRMGELEKIIGSSTTSLDETSPLPQPLLPMLTRLNAQLTLLTQPRHIDSISRRLKLLLSDLERTSHGQGHGSSNSRKPHHPQQQQVAPAQPITPSPIMEQLAPLLTRLAPNLPHIPHILTRLRTLSALHTSAAEFQSTLESLEEDQKKVREALEDLNKAVTTVEKSLEDNRGTVKGNVKGLEDRVEGLVRRLEDLGRPSAT</sequence>
<feature type="compositionally biased region" description="Low complexity" evidence="4">
    <location>
        <begin position="92"/>
        <end position="102"/>
    </location>
</feature>
<feature type="compositionally biased region" description="Low complexity" evidence="4">
    <location>
        <begin position="291"/>
        <end position="300"/>
    </location>
</feature>
<gene>
    <name evidence="5" type="ORF">NEOLEDRAFT_1077359</name>
</gene>
<keyword evidence="2" id="KW-0963">Cytoplasm</keyword>
<comment type="subcellular location">
    <subcellularLocation>
        <location evidence="1">Cytoplasm</location>
    </subcellularLocation>
</comment>
<dbReference type="EMBL" id="KV425635">
    <property type="protein sequence ID" value="KZT19703.1"/>
    <property type="molecule type" value="Genomic_DNA"/>
</dbReference>
<keyword evidence="6" id="KW-1185">Reference proteome</keyword>
<dbReference type="PANTHER" id="PTHR15346">
    <property type="entry name" value="DYNACTIN SUBUNIT"/>
    <property type="match status" value="1"/>
</dbReference>
<dbReference type="GO" id="GO:0005737">
    <property type="term" value="C:cytoplasm"/>
    <property type="evidence" value="ECO:0007669"/>
    <property type="project" value="UniProtKB-SubCell"/>
</dbReference>
<evidence type="ECO:0000313" key="6">
    <source>
        <dbReference type="Proteomes" id="UP000076761"/>
    </source>
</evidence>
<name>A0A165NIU1_9AGAM</name>
<evidence type="ECO:0000256" key="2">
    <source>
        <dbReference type="ARBA" id="ARBA00022490"/>
    </source>
</evidence>
<evidence type="ECO:0000313" key="5">
    <source>
        <dbReference type="EMBL" id="KZT19703.1"/>
    </source>
</evidence>
<protein>
    <recommendedName>
        <fullName evidence="7">Dynamitin-domain-containing protein</fullName>
    </recommendedName>
</protein>
<dbReference type="Pfam" id="PF04912">
    <property type="entry name" value="Dynamitin"/>
    <property type="match status" value="1"/>
</dbReference>
<dbReference type="InterPro" id="IPR028133">
    <property type="entry name" value="Dynamitin"/>
</dbReference>